<dbReference type="EC" id="2.4.2.29" evidence="4"/>
<dbReference type="Proteomes" id="UP000178656">
    <property type="component" value="Unassembled WGS sequence"/>
</dbReference>
<name>A0A1F5TEX9_9BACT</name>
<evidence type="ECO:0000256" key="4">
    <source>
        <dbReference type="HAMAP-Rule" id="MF_00168"/>
    </source>
</evidence>
<comment type="caution">
    <text evidence="4">Lacks conserved residue(s) required for the propagation of feature annotation.</text>
</comment>
<dbReference type="NCBIfam" id="TIGR00430">
    <property type="entry name" value="Q_tRNA_tgt"/>
    <property type="match status" value="1"/>
</dbReference>
<keyword evidence="1 4" id="KW-0328">Glycosyltransferase</keyword>
<dbReference type="SUPFAM" id="SSF51713">
    <property type="entry name" value="tRNA-guanine transglycosylase"/>
    <property type="match status" value="1"/>
</dbReference>
<dbReference type="InterPro" id="IPR036511">
    <property type="entry name" value="TGT-like_sf"/>
</dbReference>
<feature type="binding site" evidence="4">
    <location>
        <position position="188"/>
    </location>
    <ligand>
        <name>substrate</name>
    </ligand>
</feature>
<comment type="subunit">
    <text evidence="4">Homodimer. Within each dimer, one monomer is responsible for RNA recognition and catalysis, while the other monomer binds to the replacement base PreQ1.</text>
</comment>
<dbReference type="Gene3D" id="3.20.20.105">
    <property type="entry name" value="Queuine tRNA-ribosyltransferase-like"/>
    <property type="match status" value="1"/>
</dbReference>
<dbReference type="HAMAP" id="MF_00168">
    <property type="entry name" value="Q_tRNA_Tgt"/>
    <property type="match status" value="1"/>
</dbReference>
<dbReference type="InterPro" id="IPR050076">
    <property type="entry name" value="ArchSynthase1/Queuine_TRR"/>
</dbReference>
<dbReference type="PANTHER" id="PTHR46499">
    <property type="entry name" value="QUEUINE TRNA-RIBOSYLTRANSFERASE"/>
    <property type="match status" value="1"/>
</dbReference>
<dbReference type="InterPro" id="IPR002616">
    <property type="entry name" value="tRNA_ribo_trans-like"/>
</dbReference>
<evidence type="ECO:0000259" key="5">
    <source>
        <dbReference type="Pfam" id="PF01702"/>
    </source>
</evidence>
<evidence type="ECO:0000256" key="1">
    <source>
        <dbReference type="ARBA" id="ARBA00022676"/>
    </source>
</evidence>
<dbReference type="Pfam" id="PF01702">
    <property type="entry name" value="TGT"/>
    <property type="match status" value="1"/>
</dbReference>
<evidence type="ECO:0000256" key="2">
    <source>
        <dbReference type="ARBA" id="ARBA00022679"/>
    </source>
</evidence>
<dbReference type="AlphaFoldDB" id="A0A1F5TEX9"/>
<evidence type="ECO:0000313" key="6">
    <source>
        <dbReference type="EMBL" id="OGF37478.1"/>
    </source>
</evidence>
<keyword evidence="3 4" id="KW-0819">tRNA processing</keyword>
<comment type="catalytic activity">
    <reaction evidence="4">
        <text>7-aminomethyl-7-carbaguanine + guanosine(34) in tRNA = 7-aminomethyl-7-carbaguanosine(34) in tRNA + guanine</text>
        <dbReference type="Rhea" id="RHEA:24104"/>
        <dbReference type="Rhea" id="RHEA-COMP:10341"/>
        <dbReference type="Rhea" id="RHEA-COMP:10342"/>
        <dbReference type="ChEBI" id="CHEBI:16235"/>
        <dbReference type="ChEBI" id="CHEBI:58703"/>
        <dbReference type="ChEBI" id="CHEBI:74269"/>
        <dbReference type="ChEBI" id="CHEBI:82833"/>
        <dbReference type="EC" id="2.4.2.29"/>
    </reaction>
</comment>
<feature type="binding site" evidence="4">
    <location>
        <position position="142"/>
    </location>
    <ligand>
        <name>substrate</name>
    </ligand>
</feature>
<dbReference type="InterPro" id="IPR004803">
    <property type="entry name" value="TGT"/>
</dbReference>
<feature type="region of interest" description="RNA binding" evidence="4">
    <location>
        <begin position="246"/>
        <end position="252"/>
    </location>
</feature>
<comment type="function">
    <text evidence="4">Catalyzes the base-exchange of a guanine (G) residue with the queuine precursor 7-aminomethyl-7-deazaguanine (PreQ1) at position 34 (anticodon wobble position) in tRNAs with GU(N) anticodons (tRNA-Asp, -Asn, -His and -Tyr). Catalysis occurs through a double-displacement mechanism. The nucleophile active site attacks the C1' of nucleotide 34 to detach the guanine base from the RNA, forming a covalent enzyme-RNA intermediate. The proton acceptor active site deprotonates the incoming PreQ1, allowing a nucleophilic attack on the C1' of the ribose to form the product. After dissociation, two additional enzymatic reactions on the tRNA convert PreQ1 to queuine (Q), resulting in the hypermodified nucleoside queuosine (7-(((4,5-cis-dihydroxy-2-cyclopenten-1-yl)amino)methyl)-7-deazaguanosine).</text>
</comment>
<evidence type="ECO:0000256" key="3">
    <source>
        <dbReference type="ARBA" id="ARBA00022694"/>
    </source>
</evidence>
<dbReference type="PANTHER" id="PTHR46499:SF1">
    <property type="entry name" value="QUEUINE TRNA-RIBOSYLTRANSFERASE"/>
    <property type="match status" value="1"/>
</dbReference>
<feature type="binding site" evidence="4">
    <location>
        <position position="215"/>
    </location>
    <ligand>
        <name>substrate</name>
    </ligand>
</feature>
<protein>
    <recommendedName>
        <fullName evidence="4">Queuine tRNA-ribosyltransferase</fullName>
        <ecNumber evidence="4">2.4.2.29</ecNumber>
    </recommendedName>
    <alternativeName>
        <fullName evidence="4">Guanine insertion enzyme</fullName>
    </alternativeName>
    <alternativeName>
        <fullName evidence="4">tRNA-guanine transglycosylase</fullName>
    </alternativeName>
</protein>
<dbReference type="EMBL" id="MFGM01000021">
    <property type="protein sequence ID" value="OGF37478.1"/>
    <property type="molecule type" value="Genomic_DNA"/>
</dbReference>
<accession>A0A1F5TEX9</accession>
<gene>
    <name evidence="4" type="primary">tgt</name>
    <name evidence="6" type="ORF">A2482_05100</name>
</gene>
<reference evidence="6 7" key="1">
    <citation type="journal article" date="2016" name="Nat. Commun.">
        <title>Thousands of microbial genomes shed light on interconnected biogeochemical processes in an aquifer system.</title>
        <authorList>
            <person name="Anantharaman K."/>
            <person name="Brown C.T."/>
            <person name="Hug L.A."/>
            <person name="Sharon I."/>
            <person name="Castelle C.J."/>
            <person name="Probst A.J."/>
            <person name="Thomas B.C."/>
            <person name="Singh A."/>
            <person name="Wilkins M.J."/>
            <person name="Karaoz U."/>
            <person name="Brodie E.L."/>
            <person name="Williams K.H."/>
            <person name="Hubbard S.S."/>
            <person name="Banfield J.F."/>
        </authorList>
    </citation>
    <scope>NUCLEOTIDE SEQUENCE [LARGE SCALE GENOMIC DNA]</scope>
</reference>
<comment type="pathway">
    <text evidence="4">tRNA modification; tRNA-queuosine biosynthesis.</text>
</comment>
<keyword evidence="2 4" id="KW-0808">Transferase</keyword>
<dbReference type="GO" id="GO:0005737">
    <property type="term" value="C:cytoplasm"/>
    <property type="evidence" value="ECO:0007669"/>
    <property type="project" value="TreeGrafter"/>
</dbReference>
<comment type="caution">
    <text evidence="6">The sequence shown here is derived from an EMBL/GenBank/DDBJ whole genome shotgun (WGS) entry which is preliminary data.</text>
</comment>
<sequence length="367" mass="41480">MFTVFNTKGAARRGELETRKGKIQTPCFMPIATKGAIKTLSADEIRALDPDVILGNTYHLMLRPGSEEIKRLGGMHQFMDWHKSILTDSGGFQVFSLANIRKITREGVRFNSHIDGKEYFLTPEESMRVQLNIGSDIMMVLDECVELPASRDYLEQSIDLTAEWAGKCKVFFSSTALEPKPLLFGIVQGGTDKELREKSAKQITDIGFDGYALGGLAVGESEQEMYSVLDYATGFLPSDKPRYLMGVGYPHQIVEAVKRGVDMFDCVIPTREARHGRLYGFKGETESISNASADFYQKINIKNEEYKFDMSPINATSRFVALRTYSKAYLRHLFVVEDPLAPRLATLNNLEFYLELMNKIRREIESK</sequence>
<dbReference type="GO" id="GO:0008616">
    <property type="term" value="P:tRNA queuosine(34) biosynthetic process"/>
    <property type="evidence" value="ECO:0007669"/>
    <property type="project" value="UniProtKB-UniRule"/>
</dbReference>
<dbReference type="GO" id="GO:0008479">
    <property type="term" value="F:tRNA-guanosine(34) queuine transglycosylase activity"/>
    <property type="evidence" value="ECO:0007669"/>
    <property type="project" value="UniProtKB-UniRule"/>
</dbReference>
<feature type="binding site" evidence="4">
    <location>
        <begin position="88"/>
        <end position="92"/>
    </location>
    <ligand>
        <name>substrate</name>
    </ligand>
</feature>
<feature type="region of interest" description="RNA binding; important for wobble base 34 recognition" evidence="4">
    <location>
        <begin position="270"/>
        <end position="274"/>
    </location>
</feature>
<feature type="active site" description="Proton acceptor" evidence="4">
    <location>
        <position position="88"/>
    </location>
</feature>
<evidence type="ECO:0000313" key="7">
    <source>
        <dbReference type="Proteomes" id="UP000178656"/>
    </source>
</evidence>
<feature type="active site" description="Nucleophile" evidence="4">
    <location>
        <position position="265"/>
    </location>
</feature>
<comment type="similarity">
    <text evidence="4">Belongs to the queuine tRNA-ribosyltransferase family.</text>
</comment>
<organism evidence="6 7">
    <name type="scientific">Candidatus Falkowbacteria bacterium RIFOXYC2_FULL_48_21</name>
    <dbReference type="NCBI Taxonomy" id="1798005"/>
    <lineage>
        <taxon>Bacteria</taxon>
        <taxon>Candidatus Falkowiibacteriota</taxon>
    </lineage>
</organism>
<keyword evidence="4" id="KW-0671">Queuosine biosynthesis</keyword>
<dbReference type="NCBIfam" id="TIGR00449">
    <property type="entry name" value="tgt_general"/>
    <property type="match status" value="1"/>
</dbReference>
<dbReference type="UniPathway" id="UPA00392"/>
<feature type="domain" description="tRNA-guanine(15) transglycosylase-like" evidence="5">
    <location>
        <begin position="10"/>
        <end position="366"/>
    </location>
</feature>
<proteinExistence type="inferred from homology"/>